<evidence type="ECO:0000313" key="3">
    <source>
        <dbReference type="RefSeq" id="XP_071913963.1"/>
    </source>
</evidence>
<dbReference type="GeneID" id="140010570"/>
<dbReference type="SUPFAM" id="SSF52540">
    <property type="entry name" value="P-loop containing nucleoside triphosphate hydrolases"/>
    <property type="match status" value="1"/>
</dbReference>
<dbReference type="RefSeq" id="XP_071913963.1">
    <property type="nucleotide sequence ID" value="XM_072057862.1"/>
</dbReference>
<reference evidence="3" key="1">
    <citation type="submission" date="2025-08" db="UniProtKB">
        <authorList>
            <consortium name="RefSeq"/>
        </authorList>
    </citation>
    <scope>IDENTIFICATION</scope>
    <source>
        <tissue evidence="3">Leaves</tissue>
    </source>
</reference>
<protein>
    <submittedName>
        <fullName evidence="3">Probable disease resistance protein At1g61300</fullName>
    </submittedName>
</protein>
<evidence type="ECO:0000259" key="1">
    <source>
        <dbReference type="Pfam" id="PF00931"/>
    </source>
</evidence>
<sequence>MDDKVSCNGIYGMPGVGRTAVVKEDKFLKHVYWFSDANSAVSKLQDDLAGDLHVDISNMDVGDDRKRAAKLSRALDRKNKFVIVLDGVSTPIDVGKIGIPLGKEGRKLIVELHIRDQELPPDVLEIARSCSQGQKWAKHKMLQTVQ</sequence>
<feature type="domain" description="NB-ARC" evidence="1">
    <location>
        <begin position="7"/>
        <end position="119"/>
    </location>
</feature>
<dbReference type="Pfam" id="PF00931">
    <property type="entry name" value="NB-ARC"/>
    <property type="match status" value="1"/>
</dbReference>
<proteinExistence type="predicted"/>
<dbReference type="Gene3D" id="3.40.50.300">
    <property type="entry name" value="P-loop containing nucleotide triphosphate hydrolases"/>
    <property type="match status" value="1"/>
</dbReference>
<dbReference type="InterPro" id="IPR027417">
    <property type="entry name" value="P-loop_NTPase"/>
</dbReference>
<organism evidence="2 3">
    <name type="scientific">Coffea arabica</name>
    <name type="common">Arabian coffee</name>
    <dbReference type="NCBI Taxonomy" id="13443"/>
    <lineage>
        <taxon>Eukaryota</taxon>
        <taxon>Viridiplantae</taxon>
        <taxon>Streptophyta</taxon>
        <taxon>Embryophyta</taxon>
        <taxon>Tracheophyta</taxon>
        <taxon>Spermatophyta</taxon>
        <taxon>Magnoliopsida</taxon>
        <taxon>eudicotyledons</taxon>
        <taxon>Gunneridae</taxon>
        <taxon>Pentapetalae</taxon>
        <taxon>asterids</taxon>
        <taxon>lamiids</taxon>
        <taxon>Gentianales</taxon>
        <taxon>Rubiaceae</taxon>
        <taxon>Ixoroideae</taxon>
        <taxon>Gardenieae complex</taxon>
        <taxon>Bertiereae - Coffeeae clade</taxon>
        <taxon>Coffeeae</taxon>
        <taxon>Coffea</taxon>
    </lineage>
</organism>
<accession>A0ABM4V363</accession>
<dbReference type="Proteomes" id="UP001652660">
    <property type="component" value="Chromosome 7c"/>
</dbReference>
<gene>
    <name evidence="3" type="primary">LOC140010570</name>
</gene>
<name>A0ABM4V363_COFAR</name>
<keyword evidence="2" id="KW-1185">Reference proteome</keyword>
<evidence type="ECO:0000313" key="2">
    <source>
        <dbReference type="Proteomes" id="UP001652660"/>
    </source>
</evidence>
<dbReference type="InterPro" id="IPR002182">
    <property type="entry name" value="NB-ARC"/>
</dbReference>